<reference evidence="1" key="1">
    <citation type="submission" date="2021-02" db="EMBL/GenBank/DDBJ databases">
        <authorList>
            <person name="Nowell W R."/>
        </authorList>
    </citation>
    <scope>NUCLEOTIDE SEQUENCE</scope>
</reference>
<comment type="caution">
    <text evidence="1">The sequence shown here is derived from an EMBL/GenBank/DDBJ whole genome shotgun (WGS) entry which is preliminary data.</text>
</comment>
<evidence type="ECO:0000313" key="1">
    <source>
        <dbReference type="EMBL" id="CAF1631250.1"/>
    </source>
</evidence>
<dbReference type="OrthoDB" id="10060616at2759"/>
<protein>
    <recommendedName>
        <fullName evidence="3">EGF-like domain-containing protein</fullName>
    </recommendedName>
</protein>
<proteinExistence type="predicted"/>
<evidence type="ECO:0000313" key="2">
    <source>
        <dbReference type="Proteomes" id="UP000663834"/>
    </source>
</evidence>
<sequence>MIKFSGKYTYSLFLCDFNNCLNGSDEADCDPTPLIKCPSNHHVCVSLSTYQLICLSIERANDDIVDCVGGIDEPTLCPQYVCDGIVHCENGDDEQFCNSIADEFFRNDQRNLKAKKTSNASLSDIVKSKSIDVQLKILNKYEYRCHRGLPLQVLLDSHTNLPTNACLCPPTYYGNRCQCQNERVSLTMENSAPSACRRTLFVLVMSLIDDSVERIIHSYEQLSYLPMRDQY</sequence>
<dbReference type="AlphaFoldDB" id="A0A816D803"/>
<gene>
    <name evidence="1" type="ORF">KQP761_LOCUS26273</name>
</gene>
<dbReference type="EMBL" id="CAJNOW010014232">
    <property type="protein sequence ID" value="CAF1631250.1"/>
    <property type="molecule type" value="Genomic_DNA"/>
</dbReference>
<dbReference type="Proteomes" id="UP000663834">
    <property type="component" value="Unassembled WGS sequence"/>
</dbReference>
<organism evidence="1 2">
    <name type="scientific">Rotaria magnacalcarata</name>
    <dbReference type="NCBI Taxonomy" id="392030"/>
    <lineage>
        <taxon>Eukaryota</taxon>
        <taxon>Metazoa</taxon>
        <taxon>Spiralia</taxon>
        <taxon>Gnathifera</taxon>
        <taxon>Rotifera</taxon>
        <taxon>Eurotatoria</taxon>
        <taxon>Bdelloidea</taxon>
        <taxon>Philodinida</taxon>
        <taxon>Philodinidae</taxon>
        <taxon>Rotaria</taxon>
    </lineage>
</organism>
<evidence type="ECO:0008006" key="3">
    <source>
        <dbReference type="Google" id="ProtNLM"/>
    </source>
</evidence>
<name>A0A816D803_9BILA</name>
<accession>A0A816D803</accession>